<feature type="domain" description="DUF7949" evidence="3">
    <location>
        <begin position="962"/>
        <end position="995"/>
    </location>
</feature>
<dbReference type="Proteomes" id="UP000076078">
    <property type="component" value="Unassembled WGS sequence"/>
</dbReference>
<dbReference type="InterPro" id="IPR032675">
    <property type="entry name" value="LRR_dom_sf"/>
</dbReference>
<dbReference type="Pfam" id="PF25820">
    <property type="entry name" value="DUF7949"/>
    <property type="match status" value="1"/>
</dbReference>
<keyword evidence="1" id="KW-0812">Transmembrane</keyword>
<feature type="signal peptide" evidence="2">
    <location>
        <begin position="1"/>
        <end position="20"/>
    </location>
</feature>
<evidence type="ECO:0000313" key="5">
    <source>
        <dbReference type="Proteomes" id="UP000076078"/>
    </source>
</evidence>
<organism evidence="4 5">
    <name type="scientific">Tieghemostelium lacteum</name>
    <name type="common">Slime mold</name>
    <name type="synonym">Dictyostelium lacteum</name>
    <dbReference type="NCBI Taxonomy" id="361077"/>
    <lineage>
        <taxon>Eukaryota</taxon>
        <taxon>Amoebozoa</taxon>
        <taxon>Evosea</taxon>
        <taxon>Eumycetozoa</taxon>
        <taxon>Dictyostelia</taxon>
        <taxon>Dictyosteliales</taxon>
        <taxon>Raperosteliaceae</taxon>
        <taxon>Tieghemostelium</taxon>
    </lineage>
</organism>
<dbReference type="PANTHER" id="PTHR31378">
    <property type="entry name" value="EGF-LIKE DOMAIN-CONTAINING PROTEIN-RELATED-RELATED"/>
    <property type="match status" value="1"/>
</dbReference>
<evidence type="ECO:0000256" key="2">
    <source>
        <dbReference type="SAM" id="SignalP"/>
    </source>
</evidence>
<evidence type="ECO:0000256" key="1">
    <source>
        <dbReference type="SAM" id="Phobius"/>
    </source>
</evidence>
<protein>
    <submittedName>
        <fullName evidence="4">EGF-like domain-containing protein</fullName>
    </submittedName>
</protein>
<keyword evidence="1" id="KW-1133">Transmembrane helix</keyword>
<keyword evidence="1" id="KW-0472">Membrane</keyword>
<dbReference type="EMBL" id="LODT01000025">
    <property type="protein sequence ID" value="KYQ93642.1"/>
    <property type="molecule type" value="Genomic_DNA"/>
</dbReference>
<proteinExistence type="predicted"/>
<keyword evidence="5" id="KW-1185">Reference proteome</keyword>
<evidence type="ECO:0000313" key="4">
    <source>
        <dbReference type="EMBL" id="KYQ93642.1"/>
    </source>
</evidence>
<gene>
    <name evidence="4" type="ORF">DLAC_05025</name>
</gene>
<keyword evidence="2" id="KW-0732">Signal</keyword>
<dbReference type="InParanoid" id="A0A151ZI28"/>
<feature type="transmembrane region" description="Helical" evidence="1">
    <location>
        <begin position="1250"/>
        <end position="1272"/>
    </location>
</feature>
<reference evidence="4 5" key="1">
    <citation type="submission" date="2015-12" db="EMBL/GenBank/DDBJ databases">
        <title>Dictyostelia acquired genes for synthesis and detection of signals that induce cell-type specialization by lateral gene transfer from prokaryotes.</title>
        <authorList>
            <person name="Gloeckner G."/>
            <person name="Schaap P."/>
        </authorList>
    </citation>
    <scope>NUCLEOTIDE SEQUENCE [LARGE SCALE GENOMIC DNA]</scope>
    <source>
        <strain evidence="4 5">TK</strain>
    </source>
</reference>
<feature type="chain" id="PRO_5007593416" evidence="2">
    <location>
        <begin position="21"/>
        <end position="1296"/>
    </location>
</feature>
<dbReference type="Gene3D" id="3.80.10.10">
    <property type="entry name" value="Ribonuclease Inhibitor"/>
    <property type="match status" value="1"/>
</dbReference>
<dbReference type="InterPro" id="IPR057709">
    <property type="entry name" value="DUF7949"/>
</dbReference>
<accession>A0A151ZI28</accession>
<dbReference type="SUPFAM" id="SSF52058">
    <property type="entry name" value="L domain-like"/>
    <property type="match status" value="1"/>
</dbReference>
<comment type="caution">
    <text evidence="4">The sequence shown here is derived from an EMBL/GenBank/DDBJ whole genome shotgun (WGS) entry which is preliminary data.</text>
</comment>
<name>A0A151ZI28_TIELA</name>
<sequence>MKYKIYSIFYFILLFCVCNSAVPQNQINALAALSTQLAYSWNVAPATICQQQYFKCDATESYIISLILLPIATPTPMPADIYSLIDLRILSIGSYIQLSTLFWFNFGVFTNLETFYFSFPTQDLPGNIGSLIPQSVQHLTIDKSDYLMPEDLFTLTNFSSVNIANLNSYDVAVFPSSINQPSTITSFVTTSFGLFDMVGTNFVKIDYLELTFNGAANPMNYDKFNTWTPKQLYLQYNPVVPQSFFPTSVSLMTTLTTLTIRSNNRLIIDPTKDVIDFSNIDLLMALQIYNWDTLPDLTFPGFKMSTNLNRQTNAIIYDSVVDPSVLDIFAFKEFSLESPTLVGEIPEGAYSKMSTFSISNSPSFAGTIPDSLCQIKEYFSIVNTSITSLPSCILCEWGNPSIEYLFRNNPNLSTLTRSCTNFQISNYTKLIPTMGGVVDIYGLDLGWNIYNVNGDPLFSTVFIGNQVLSFYGPTGVGKNVNYTVKFHYEADPDTPGHLLTFDFFPPSIDTYTVDRGALKLTGTNFYETGTELFIAGQNTSIFHSFYNTIDSVENVIPYTADLTFSVRVVVGGQEDYKIFRAAGFSPELDQPFPMLYSGGGYVEFTGSYLTFDTTIMNLTINGILFSNISEASSTRFLIKYSPIAAGNYTLDFIYLDYQLYSMIEVSNTPPCKIVLTNGFCRGSQPVCFKPFTGPDCGSEPSYLERATLNTTNPDIISKVYQTTWKSETSRFSFAISTTSIKEIDPVGTTVNTYSPLTFPAYQYTNQTVYDQFSYTSNDFSGTNTKFLDYLMWSYNYFTVTNNNGNPTEQEPSTYKYQVGLTQHNFTSPNNQLEIKHQFEINFLSTKMDICSRVETDTLLTIADYDYLKLKINYLDLYTKIYKLTTAGLSVFPLNYTTTTISQTPQKIVQELTIYAKSWTDAYFVYDFDVTVLYDSVKAQYEESPTCVFTPSPTPTKPSDKPCPGDPICGGTSQGQCVNSHCQCISPWRGVQCDSKPDIIPPVIPDPETPTINSTKDEIGFHISIISLRELNFNGVLEREQYLSNWTVIETKTEQKQTFYYKNKVFGNSSTNNDTIVFVTIDYFYVDTQVEFAGETSTKSAGTIKYSANVTSWPFLKKTNQLQIVFSSSAQDNTESSDSCTLKNVEYSQDQQDNVEVVYIQVNDKTFQSKFIDDAIVDGTIRQIKNVELPNVVNDSNTLSSSLIGILTPYHNEYVLIDPDFSLLISYVPPKDKEGSICSEKSKKKLSNAQIAGIVVGGFVFLVAVVAITVYAIKFNMKKRALVLSFNQKFQAVNNQK</sequence>
<dbReference type="PANTHER" id="PTHR31378:SF17">
    <property type="match status" value="1"/>
</dbReference>
<evidence type="ECO:0000259" key="3">
    <source>
        <dbReference type="Pfam" id="PF25820"/>
    </source>
</evidence>